<name>A0A1J5GI19_9BACT</name>
<gene>
    <name evidence="1" type="ORF">AUK15_00055</name>
</gene>
<proteinExistence type="predicted"/>
<dbReference type="AlphaFoldDB" id="A0A1J5GI19"/>
<reference evidence="1 2" key="1">
    <citation type="journal article" date="2016" name="Environ. Microbiol.">
        <title>Genomic resolution of a cold subsurface aquifer community provides metabolic insights for novel microbes adapted to high CO concentrations.</title>
        <authorList>
            <person name="Probst A.J."/>
            <person name="Castelle C.J."/>
            <person name="Singh A."/>
            <person name="Brown C.T."/>
            <person name="Anantharaman K."/>
            <person name="Sharon I."/>
            <person name="Hug L.A."/>
            <person name="Burstein D."/>
            <person name="Emerson J.B."/>
            <person name="Thomas B.C."/>
            <person name="Banfield J.F."/>
        </authorList>
    </citation>
    <scope>NUCLEOTIDE SEQUENCE [LARGE SCALE GENOMIC DNA]</scope>
    <source>
        <strain evidence="1">CG2_30_43_9</strain>
    </source>
</reference>
<evidence type="ECO:0000313" key="1">
    <source>
        <dbReference type="EMBL" id="OIP66680.1"/>
    </source>
</evidence>
<comment type="caution">
    <text evidence="1">The sequence shown here is derived from an EMBL/GenBank/DDBJ whole genome shotgun (WGS) entry which is preliminary data.</text>
</comment>
<evidence type="ECO:0000313" key="2">
    <source>
        <dbReference type="Proteomes" id="UP000182059"/>
    </source>
</evidence>
<dbReference type="Proteomes" id="UP000182059">
    <property type="component" value="Unassembled WGS sequence"/>
</dbReference>
<protein>
    <submittedName>
        <fullName evidence="1">Uncharacterized protein</fullName>
    </submittedName>
</protein>
<accession>A0A1J5GI19</accession>
<sequence length="146" mass="17204">MRKFRMFYGLVLIWVTRHAKRVVRKTGELMKVYGRKLEHLGDNITPRWSRELFHKCYLADAEIHQQGEIYAGPIDSIFQEHSGKNSVLVVRFKKVIRKQIFHQIDDVLENFEFKLHGYGHPVIIKEAGCDCVWTGHKNGYLAIFFN</sequence>
<organism evidence="1 2">
    <name type="scientific">Candidatus Nomurabacteria bacterium CG2_30_43_9</name>
    <dbReference type="NCBI Taxonomy" id="1805283"/>
    <lineage>
        <taxon>Bacteria</taxon>
        <taxon>Candidatus Nomuraibacteriota</taxon>
    </lineage>
</organism>
<dbReference type="EMBL" id="MNYX01000002">
    <property type="protein sequence ID" value="OIP66680.1"/>
    <property type="molecule type" value="Genomic_DNA"/>
</dbReference>